<dbReference type="GO" id="GO:0016020">
    <property type="term" value="C:membrane"/>
    <property type="evidence" value="ECO:0007669"/>
    <property type="project" value="UniProtKB-SubCell"/>
</dbReference>
<feature type="transmembrane region" description="Helical" evidence="7">
    <location>
        <begin position="342"/>
        <end position="361"/>
    </location>
</feature>
<evidence type="ECO:0000256" key="5">
    <source>
        <dbReference type="ARBA" id="ARBA00023136"/>
    </source>
</evidence>
<evidence type="ECO:0000313" key="8">
    <source>
        <dbReference type="EMBL" id="CEM14558.1"/>
    </source>
</evidence>
<reference evidence="8" key="1">
    <citation type="submission" date="2014-11" db="EMBL/GenBank/DDBJ databases">
        <authorList>
            <person name="Otto D Thomas"/>
            <person name="Naeem Raeece"/>
        </authorList>
    </citation>
    <scope>NUCLEOTIDE SEQUENCE</scope>
</reference>
<evidence type="ECO:0000256" key="6">
    <source>
        <dbReference type="SAM" id="MobiDB-lite"/>
    </source>
</evidence>
<evidence type="ECO:0000256" key="3">
    <source>
        <dbReference type="ARBA" id="ARBA00022692"/>
    </source>
</evidence>
<proteinExistence type="inferred from homology"/>
<keyword evidence="5 7" id="KW-0472">Membrane</keyword>
<dbReference type="InterPro" id="IPR026767">
    <property type="entry name" value="Tmem151"/>
</dbReference>
<evidence type="ECO:0000256" key="2">
    <source>
        <dbReference type="ARBA" id="ARBA00009583"/>
    </source>
</evidence>
<accession>A0A0G4FLW7</accession>
<protein>
    <submittedName>
        <fullName evidence="8">Uncharacterized protein</fullName>
    </submittedName>
</protein>
<feature type="transmembrane region" description="Helical" evidence="7">
    <location>
        <begin position="126"/>
        <end position="148"/>
    </location>
</feature>
<dbReference type="PhylomeDB" id="A0A0G4FLW7"/>
<dbReference type="AlphaFoldDB" id="A0A0G4FLW7"/>
<dbReference type="PANTHER" id="PTHR31893">
    <property type="entry name" value="TRANSMEMBRANE PROTEIN 151 HOMOLOG"/>
    <property type="match status" value="1"/>
</dbReference>
<dbReference type="Pfam" id="PF14857">
    <property type="entry name" value="TMEM151"/>
    <property type="match status" value="1"/>
</dbReference>
<sequence>MAPAESSTAPSGVSAPPSAPPGGWVRKSTLLRGDTGEFLTDPGVVVDDKEDLPDEYVFVQPPSAPVAAQAGINPAYAASADYGNPSPVQLQAQQAFTRPIENPQALLGFVDEDDLRQPKWHRPNHFHYVNLLLSTLIWGGLGFFFFRFALADGFLDVLEFVVLGIAVVLYILYLVEAFAYSRVGEALKNLSPAKEMARRLNNIRLTSPSIENHVECWHWETYTWTETETDSRGNTRTVTRSRTERVVTHRETRAVPFASWYDESDSFTHLSAQQIAHVKLQKTWQCMDAETEAHVRDCEASIRNDNRWRDIYLDFSQTFKINHFFGHGTCYTTRTPPWWLSWLLYFMLTILLLGWVLRVVYESRSRELHFQIRKYVSIHPEKRGPQGNVGHARV</sequence>
<evidence type="ECO:0000256" key="7">
    <source>
        <dbReference type="SAM" id="Phobius"/>
    </source>
</evidence>
<organism evidence="8">
    <name type="scientific">Chromera velia CCMP2878</name>
    <dbReference type="NCBI Taxonomy" id="1169474"/>
    <lineage>
        <taxon>Eukaryota</taxon>
        <taxon>Sar</taxon>
        <taxon>Alveolata</taxon>
        <taxon>Colpodellida</taxon>
        <taxon>Chromeraceae</taxon>
        <taxon>Chromera</taxon>
    </lineage>
</organism>
<dbReference type="VEuPathDB" id="CryptoDB:Cvel_17525"/>
<keyword evidence="3 7" id="KW-0812">Transmembrane</keyword>
<name>A0A0G4FLW7_9ALVE</name>
<keyword evidence="4 7" id="KW-1133">Transmembrane helix</keyword>
<evidence type="ECO:0000256" key="1">
    <source>
        <dbReference type="ARBA" id="ARBA00004141"/>
    </source>
</evidence>
<dbReference type="PANTHER" id="PTHR31893:SF5">
    <property type="entry name" value="TRANSMEMBRANE PROTEIN 151 HOMOLOG"/>
    <property type="match status" value="1"/>
</dbReference>
<gene>
    <name evidence="8" type="ORF">Cvel_17525</name>
</gene>
<comment type="subcellular location">
    <subcellularLocation>
        <location evidence="1">Membrane</location>
        <topology evidence="1">Multi-pass membrane protein</topology>
    </subcellularLocation>
</comment>
<feature type="transmembrane region" description="Helical" evidence="7">
    <location>
        <begin position="160"/>
        <end position="180"/>
    </location>
</feature>
<feature type="region of interest" description="Disordered" evidence="6">
    <location>
        <begin position="1"/>
        <end position="24"/>
    </location>
</feature>
<feature type="compositionally biased region" description="Low complexity" evidence="6">
    <location>
        <begin position="1"/>
        <end position="16"/>
    </location>
</feature>
<comment type="similarity">
    <text evidence="2">Belongs to the TMEM151 family.</text>
</comment>
<evidence type="ECO:0000256" key="4">
    <source>
        <dbReference type="ARBA" id="ARBA00022989"/>
    </source>
</evidence>
<dbReference type="EMBL" id="CDMZ01000447">
    <property type="protein sequence ID" value="CEM14558.1"/>
    <property type="molecule type" value="Genomic_DNA"/>
</dbReference>